<evidence type="ECO:0000256" key="9">
    <source>
        <dbReference type="ARBA" id="ARBA00029447"/>
    </source>
</evidence>
<dbReference type="PROSITE" id="PS50885">
    <property type="entry name" value="HAMP"/>
    <property type="match status" value="1"/>
</dbReference>
<keyword evidence="6 11" id="KW-1133">Transmembrane helix</keyword>
<gene>
    <name evidence="14" type="ORF">GCM10009425_01430</name>
</gene>
<dbReference type="PANTHER" id="PTHR32089:SF120">
    <property type="entry name" value="METHYL-ACCEPTING CHEMOTAXIS PROTEIN TLPQ"/>
    <property type="match status" value="1"/>
</dbReference>
<dbReference type="Gene3D" id="1.10.8.500">
    <property type="entry name" value="HAMP domain in histidine kinase"/>
    <property type="match status" value="1"/>
</dbReference>
<name>A0ABQ2GGE8_9PSED</name>
<evidence type="ECO:0000313" key="14">
    <source>
        <dbReference type="EMBL" id="GGL94218.1"/>
    </source>
</evidence>
<dbReference type="PROSITE" id="PS50111">
    <property type="entry name" value="CHEMOTAXIS_TRANSDUC_2"/>
    <property type="match status" value="1"/>
</dbReference>
<accession>A0ABQ2GGE8</accession>
<keyword evidence="8 10" id="KW-0807">Transducer</keyword>
<dbReference type="Proteomes" id="UP000616499">
    <property type="component" value="Unassembled WGS sequence"/>
</dbReference>
<dbReference type="Pfam" id="PF00672">
    <property type="entry name" value="HAMP"/>
    <property type="match status" value="1"/>
</dbReference>
<feature type="domain" description="HAMP" evidence="13">
    <location>
        <begin position="211"/>
        <end position="263"/>
    </location>
</feature>
<dbReference type="SMART" id="SM00304">
    <property type="entry name" value="HAMP"/>
    <property type="match status" value="1"/>
</dbReference>
<organism evidence="14 15">
    <name type="scientific">Pseudomonas asuensis</name>
    <dbReference type="NCBI Taxonomy" id="1825787"/>
    <lineage>
        <taxon>Bacteria</taxon>
        <taxon>Pseudomonadati</taxon>
        <taxon>Pseudomonadota</taxon>
        <taxon>Gammaproteobacteria</taxon>
        <taxon>Pseudomonadales</taxon>
        <taxon>Pseudomonadaceae</taxon>
        <taxon>Pseudomonas</taxon>
    </lineage>
</organism>
<proteinExistence type="inferred from homology"/>
<keyword evidence="3" id="KW-0488">Methylation</keyword>
<dbReference type="PRINTS" id="PR00260">
    <property type="entry name" value="CHEMTRNSDUCR"/>
</dbReference>
<dbReference type="SUPFAM" id="SSF58104">
    <property type="entry name" value="Methyl-accepting chemotaxis protein (MCP) signaling domain"/>
    <property type="match status" value="1"/>
</dbReference>
<comment type="similarity">
    <text evidence="9">Belongs to the methyl-accepting chemotaxis (MCP) protein family.</text>
</comment>
<evidence type="ECO:0000256" key="7">
    <source>
        <dbReference type="ARBA" id="ARBA00023136"/>
    </source>
</evidence>
<keyword evidence="7 11" id="KW-0472">Membrane</keyword>
<feature type="transmembrane region" description="Helical" evidence="11">
    <location>
        <begin position="187"/>
        <end position="209"/>
    </location>
</feature>
<dbReference type="EMBL" id="BMNW01000001">
    <property type="protein sequence ID" value="GGL94218.1"/>
    <property type="molecule type" value="Genomic_DNA"/>
</dbReference>
<dbReference type="InterPro" id="IPR003660">
    <property type="entry name" value="HAMP_dom"/>
</dbReference>
<dbReference type="CDD" id="cd11386">
    <property type="entry name" value="MCP_signal"/>
    <property type="match status" value="1"/>
</dbReference>
<dbReference type="InterPro" id="IPR004090">
    <property type="entry name" value="Chemotax_Me-accpt_rcpt"/>
</dbReference>
<keyword evidence="2" id="KW-1003">Cell membrane</keyword>
<evidence type="ECO:0000256" key="10">
    <source>
        <dbReference type="PROSITE-ProRule" id="PRU00284"/>
    </source>
</evidence>
<evidence type="ECO:0000256" key="1">
    <source>
        <dbReference type="ARBA" id="ARBA00004236"/>
    </source>
</evidence>
<evidence type="ECO:0000256" key="5">
    <source>
        <dbReference type="ARBA" id="ARBA00022692"/>
    </source>
</evidence>
<keyword evidence="5 11" id="KW-0812">Transmembrane</keyword>
<feature type="domain" description="Methyl-accepting transducer" evidence="12">
    <location>
        <begin position="268"/>
        <end position="504"/>
    </location>
</feature>
<dbReference type="SMART" id="SM00283">
    <property type="entry name" value="MA"/>
    <property type="match status" value="1"/>
</dbReference>
<dbReference type="CDD" id="cd06225">
    <property type="entry name" value="HAMP"/>
    <property type="match status" value="1"/>
</dbReference>
<keyword evidence="4" id="KW-0145">Chemotaxis</keyword>
<evidence type="ECO:0000256" key="2">
    <source>
        <dbReference type="ARBA" id="ARBA00022475"/>
    </source>
</evidence>
<evidence type="ECO:0000256" key="4">
    <source>
        <dbReference type="ARBA" id="ARBA00022500"/>
    </source>
</evidence>
<dbReference type="Gene3D" id="1.10.287.950">
    <property type="entry name" value="Methyl-accepting chemotaxis protein"/>
    <property type="match status" value="1"/>
</dbReference>
<evidence type="ECO:0000259" key="12">
    <source>
        <dbReference type="PROSITE" id="PS50111"/>
    </source>
</evidence>
<evidence type="ECO:0000256" key="8">
    <source>
        <dbReference type="ARBA" id="ARBA00023224"/>
    </source>
</evidence>
<dbReference type="PANTHER" id="PTHR32089">
    <property type="entry name" value="METHYL-ACCEPTING CHEMOTAXIS PROTEIN MCPB"/>
    <property type="match status" value="1"/>
</dbReference>
<evidence type="ECO:0000256" key="3">
    <source>
        <dbReference type="ARBA" id="ARBA00022481"/>
    </source>
</evidence>
<protein>
    <submittedName>
        <fullName evidence="14">Methyl-accepting chemotaxis protein</fullName>
    </submittedName>
</protein>
<reference evidence="15" key="1">
    <citation type="journal article" date="2019" name="Int. J. Syst. Evol. Microbiol.">
        <title>The Global Catalogue of Microorganisms (GCM) 10K type strain sequencing project: providing services to taxonomists for standard genome sequencing and annotation.</title>
        <authorList>
            <consortium name="The Broad Institute Genomics Platform"/>
            <consortium name="The Broad Institute Genome Sequencing Center for Infectious Disease"/>
            <person name="Wu L."/>
            <person name="Ma J."/>
        </authorList>
    </citation>
    <scope>NUCLEOTIDE SEQUENCE [LARGE SCALE GENOMIC DNA]</scope>
    <source>
        <strain evidence="15">JCM 13501</strain>
    </source>
</reference>
<evidence type="ECO:0000259" key="13">
    <source>
        <dbReference type="PROSITE" id="PS50885"/>
    </source>
</evidence>
<dbReference type="Pfam" id="PF00015">
    <property type="entry name" value="MCPsignal"/>
    <property type="match status" value="1"/>
</dbReference>
<evidence type="ECO:0000256" key="6">
    <source>
        <dbReference type="ARBA" id="ARBA00022989"/>
    </source>
</evidence>
<evidence type="ECO:0000256" key="11">
    <source>
        <dbReference type="SAM" id="Phobius"/>
    </source>
</evidence>
<comment type="subcellular location">
    <subcellularLocation>
        <location evidence="1">Cell membrane</location>
    </subcellularLocation>
</comment>
<comment type="caution">
    <text evidence="14">The sequence shown here is derived from an EMBL/GenBank/DDBJ whole genome shotgun (WGS) entry which is preliminary data.</text>
</comment>
<keyword evidence="15" id="KW-1185">Reference proteome</keyword>
<evidence type="ECO:0000313" key="15">
    <source>
        <dbReference type="Proteomes" id="UP000616499"/>
    </source>
</evidence>
<dbReference type="InterPro" id="IPR004089">
    <property type="entry name" value="MCPsignal_dom"/>
</dbReference>
<sequence>MLTRSLRGQVLALLCSSLLLLMAISIISFKVLSGSVHDYRSLLDTDIRNVLLIDETNLTFKAQVQEWKNVLLRGKDEARREKHWQGFQEQEQKVQELLSRLNSQTFTESSIGQAIEALAKEHKSLGIAYRTGFDRFKAADFDPAAGDQAVAGIDRDTTAQMASLVASLHKRSNELSTQISARADTTFLAGLMALIGGGIAILLLSLWLVNRRLITPIGELIGHINQLSHGNFSVNIQSTRQDELGRLAGAASILRNFLSDTLTRLKQSTHDLDSANRDLNAIANQMAHGSNEQFSRTDQVATAMHEMSATAQEVARHASEASIAATETDQAVQRGSLVMQNTIKTIVDMSGEIAGTASVINQLEEDSVRIGKVMEVIHGIAEQTNLLALNAAIEAARAGEAGRGFAVVADEVRNLARRTADSTNEINQIIANVQSGTSNAAKAIQNGQSISERSVTQVKEAGAILDTISVSVDAMRAKNIQIAAAAEEQTSVSEDIARNLTEITTIASTNQAQVEKTQDAALHLQTLSQGLAELTKRLG</sequence>